<dbReference type="InterPro" id="IPR020904">
    <property type="entry name" value="Sc_DH/Rdtase_CS"/>
</dbReference>
<dbReference type="SUPFAM" id="SSF51735">
    <property type="entry name" value="NAD(P)-binding Rossmann-fold domains"/>
    <property type="match status" value="1"/>
</dbReference>
<dbReference type="GO" id="GO:0016020">
    <property type="term" value="C:membrane"/>
    <property type="evidence" value="ECO:0007669"/>
    <property type="project" value="UniProtKB-SubCell"/>
</dbReference>
<evidence type="ECO:0000256" key="7">
    <source>
        <dbReference type="ARBA" id="ARBA00023098"/>
    </source>
</evidence>
<evidence type="ECO:0000256" key="12">
    <source>
        <dbReference type="RuleBase" id="RU000363"/>
    </source>
</evidence>
<dbReference type="PROSITE" id="PS00061">
    <property type="entry name" value="ADH_SHORT"/>
    <property type="match status" value="1"/>
</dbReference>
<dbReference type="InterPro" id="IPR036291">
    <property type="entry name" value="NAD(P)-bd_dom_sf"/>
</dbReference>
<sequence length="273" mass="30557">MFVPIKKKSFAGKVVLVTGAGHGIGRELALQFSEIGARLVLWDINSANLEKVKNEIQKTGHTAVSYVCDVSKIEDIKAVAKKVRQDVGEVEMLVNNAGILHGGALLSLSEQDIRRTFDVNVLAHFWTCREFLPHMIRQNEGHIVNVASMSAQRAVAYLTDYASSKYAVKGFTQGLRDELRREGHTGIHLTTAYPMFVDTGLAQYAIDRDGMLTPRDVAAAVVDGVQRNEPSVFIPGRYRYTLPIMSWLPSKFLDHPTEFMYKGIHPQYHTNRE</sequence>
<dbReference type="PANTHER" id="PTHR24322">
    <property type="entry name" value="PKSB"/>
    <property type="match status" value="1"/>
</dbReference>
<dbReference type="CDD" id="cd05339">
    <property type="entry name" value="17beta-HSDXI-like_SDR_c"/>
    <property type="match status" value="1"/>
</dbReference>
<dbReference type="InterPro" id="IPR002347">
    <property type="entry name" value="SDR_fam"/>
</dbReference>
<reference evidence="13" key="2">
    <citation type="submission" date="2020-11" db="EMBL/GenBank/DDBJ databases">
        <authorList>
            <person name="McCartney M.A."/>
            <person name="Auch B."/>
            <person name="Kono T."/>
            <person name="Mallez S."/>
            <person name="Becker A."/>
            <person name="Gohl D.M."/>
            <person name="Silverstein K.A.T."/>
            <person name="Koren S."/>
            <person name="Bechman K.B."/>
            <person name="Herman A."/>
            <person name="Abrahante J.E."/>
            <person name="Garbe J."/>
        </authorList>
    </citation>
    <scope>NUCLEOTIDE SEQUENCE</scope>
    <source>
        <strain evidence="13">Duluth1</strain>
        <tissue evidence="13">Whole animal</tissue>
    </source>
</reference>
<evidence type="ECO:0000313" key="14">
    <source>
        <dbReference type="Proteomes" id="UP000828390"/>
    </source>
</evidence>
<evidence type="ECO:0000256" key="4">
    <source>
        <dbReference type="ARBA" id="ARBA00022857"/>
    </source>
</evidence>
<evidence type="ECO:0000256" key="8">
    <source>
        <dbReference type="ARBA" id="ARBA00023136"/>
    </source>
</evidence>
<dbReference type="Gene3D" id="3.40.50.720">
    <property type="entry name" value="NAD(P)-binding Rossmann-like Domain"/>
    <property type="match status" value="1"/>
</dbReference>
<dbReference type="GO" id="GO:0052650">
    <property type="term" value="F:all-trans-retinol dehydrogenase (NADP+) activity"/>
    <property type="evidence" value="ECO:0007669"/>
    <property type="project" value="UniProtKB-ARBA"/>
</dbReference>
<dbReference type="EMBL" id="JAIWYP010000014">
    <property type="protein sequence ID" value="KAH3712331.1"/>
    <property type="molecule type" value="Genomic_DNA"/>
</dbReference>
<keyword evidence="3" id="KW-0812">Transmembrane</keyword>
<dbReference type="PRINTS" id="PR00080">
    <property type="entry name" value="SDRFAMILY"/>
</dbReference>
<accession>A0A9D3Z7U1</accession>
<evidence type="ECO:0000256" key="6">
    <source>
        <dbReference type="ARBA" id="ARBA00023002"/>
    </source>
</evidence>
<keyword evidence="6" id="KW-0560">Oxidoreductase</keyword>
<comment type="similarity">
    <text evidence="2 12">Belongs to the short-chain dehydrogenases/reductases (SDR) family.</text>
</comment>
<keyword evidence="5" id="KW-1133">Transmembrane helix</keyword>
<dbReference type="AlphaFoldDB" id="A0A9D3Z7U1"/>
<dbReference type="Pfam" id="PF00106">
    <property type="entry name" value="adh_short"/>
    <property type="match status" value="1"/>
</dbReference>
<evidence type="ECO:0000256" key="9">
    <source>
        <dbReference type="ARBA" id="ARBA00059620"/>
    </source>
</evidence>
<evidence type="ECO:0000256" key="1">
    <source>
        <dbReference type="ARBA" id="ARBA00004141"/>
    </source>
</evidence>
<dbReference type="PANTHER" id="PTHR24322:SF736">
    <property type="entry name" value="RETINOL DEHYDROGENASE 10"/>
    <property type="match status" value="1"/>
</dbReference>
<evidence type="ECO:0000256" key="3">
    <source>
        <dbReference type="ARBA" id="ARBA00022692"/>
    </source>
</evidence>
<dbReference type="GO" id="GO:0005811">
    <property type="term" value="C:lipid droplet"/>
    <property type="evidence" value="ECO:0007669"/>
    <property type="project" value="TreeGrafter"/>
</dbReference>
<dbReference type="PRINTS" id="PR00081">
    <property type="entry name" value="GDHRDH"/>
</dbReference>
<comment type="caution">
    <text evidence="13">The sequence shown here is derived from an EMBL/GenBank/DDBJ whole genome shotgun (WGS) entry which is preliminary data.</text>
</comment>
<keyword evidence="4" id="KW-0521">NADP</keyword>
<dbReference type="FunFam" id="3.40.50.720:FF:000131">
    <property type="entry name" value="Short-chain dehydrogenase/reductase 3"/>
    <property type="match status" value="1"/>
</dbReference>
<evidence type="ECO:0000256" key="10">
    <source>
        <dbReference type="ARBA" id="ARBA00068717"/>
    </source>
</evidence>
<comment type="function">
    <text evidence="9">Catalyzes the reduction of all-trans-retinal to all-trans-retinol in the presence of NADPH.</text>
</comment>
<evidence type="ECO:0000256" key="2">
    <source>
        <dbReference type="ARBA" id="ARBA00006484"/>
    </source>
</evidence>
<dbReference type="Proteomes" id="UP000828390">
    <property type="component" value="Unassembled WGS sequence"/>
</dbReference>
<organism evidence="13 14">
    <name type="scientific">Dreissena polymorpha</name>
    <name type="common">Zebra mussel</name>
    <name type="synonym">Mytilus polymorpha</name>
    <dbReference type="NCBI Taxonomy" id="45954"/>
    <lineage>
        <taxon>Eukaryota</taxon>
        <taxon>Metazoa</taxon>
        <taxon>Spiralia</taxon>
        <taxon>Lophotrochozoa</taxon>
        <taxon>Mollusca</taxon>
        <taxon>Bivalvia</taxon>
        <taxon>Autobranchia</taxon>
        <taxon>Heteroconchia</taxon>
        <taxon>Euheterodonta</taxon>
        <taxon>Imparidentia</taxon>
        <taxon>Neoheterodontei</taxon>
        <taxon>Myida</taxon>
        <taxon>Dreissenoidea</taxon>
        <taxon>Dreissenidae</taxon>
        <taxon>Dreissena</taxon>
    </lineage>
</organism>
<evidence type="ECO:0000256" key="5">
    <source>
        <dbReference type="ARBA" id="ARBA00022989"/>
    </source>
</evidence>
<keyword evidence="7" id="KW-0443">Lipid metabolism</keyword>
<comment type="subcellular location">
    <subcellularLocation>
        <location evidence="1">Membrane</location>
        <topology evidence="1">Multi-pass membrane protein</topology>
    </subcellularLocation>
</comment>
<reference evidence="13" key="1">
    <citation type="journal article" date="2019" name="bioRxiv">
        <title>The Genome of the Zebra Mussel, Dreissena polymorpha: A Resource for Invasive Species Research.</title>
        <authorList>
            <person name="McCartney M.A."/>
            <person name="Auch B."/>
            <person name="Kono T."/>
            <person name="Mallez S."/>
            <person name="Zhang Y."/>
            <person name="Obille A."/>
            <person name="Becker A."/>
            <person name="Abrahante J.E."/>
            <person name="Garbe J."/>
            <person name="Badalamenti J.P."/>
            <person name="Herman A."/>
            <person name="Mangelson H."/>
            <person name="Liachko I."/>
            <person name="Sullivan S."/>
            <person name="Sone E.D."/>
            <person name="Koren S."/>
            <person name="Silverstein K.A.T."/>
            <person name="Beckman K.B."/>
            <person name="Gohl D.M."/>
        </authorList>
    </citation>
    <scope>NUCLEOTIDE SEQUENCE</scope>
    <source>
        <strain evidence="13">Duluth1</strain>
        <tissue evidence="13">Whole animal</tissue>
    </source>
</reference>
<evidence type="ECO:0000256" key="11">
    <source>
        <dbReference type="ARBA" id="ARBA00082544"/>
    </source>
</evidence>
<evidence type="ECO:0000313" key="13">
    <source>
        <dbReference type="EMBL" id="KAH3712331.1"/>
    </source>
</evidence>
<proteinExistence type="inferred from homology"/>
<keyword evidence="14" id="KW-1185">Reference proteome</keyword>
<protein>
    <recommendedName>
        <fullName evidence="10">Short-chain dehydrogenase/reductase 3</fullName>
    </recommendedName>
    <alternativeName>
        <fullName evidence="11">Retinal short-chain dehydrogenase/reductase 1</fullName>
    </alternativeName>
</protein>
<keyword evidence="8" id="KW-0472">Membrane</keyword>
<name>A0A9D3Z7U1_DREPO</name>
<gene>
    <name evidence="13" type="ORF">DPMN_072028</name>
</gene>